<dbReference type="GO" id="GO:0016491">
    <property type="term" value="F:oxidoreductase activity"/>
    <property type="evidence" value="ECO:0007669"/>
    <property type="project" value="InterPro"/>
</dbReference>
<keyword evidence="3" id="KW-1185">Reference proteome</keyword>
<evidence type="ECO:0000259" key="1">
    <source>
        <dbReference type="PROSITE" id="PS51352"/>
    </source>
</evidence>
<dbReference type="eggNOG" id="COG1651">
    <property type="taxonomic scope" value="Bacteria"/>
</dbReference>
<dbReference type="InterPro" id="IPR001853">
    <property type="entry name" value="DSBA-like_thioredoxin_dom"/>
</dbReference>
<dbReference type="InterPro" id="IPR013766">
    <property type="entry name" value="Thioredoxin_domain"/>
</dbReference>
<organism evidence="2 3">
    <name type="scientific">Candidatus Endolissoclinum faulkneri L2</name>
    <dbReference type="NCBI Taxonomy" id="1193729"/>
    <lineage>
        <taxon>Bacteria</taxon>
        <taxon>Pseudomonadati</taxon>
        <taxon>Pseudomonadota</taxon>
        <taxon>Alphaproteobacteria</taxon>
        <taxon>Rhodospirillales</taxon>
        <taxon>Rhodospirillaceae</taxon>
        <taxon>Candidatus Endolissoclinum</taxon>
    </lineage>
</organism>
<sequence length="264" mass="30360">MIWYFFSFVLFSLIFCCRLVTATDLPLSLESKSNIKVLIHNYMQDNGIVQQENDVIKNYFVMQRVEETDTYDIKQILRNNQYALECDPVDPVLGNLTGDVTVVEFFDYQCSYCKLMTLLLKELIEKDSNIRIVFKELPILSTTSETAALASLASHYQNKYMKFQTKLFDTPGQITQKIIFQVAQEIGLDIDRLKVDMGNTITLNQIRKSFELARILSIRGTPALVIGNYLIHGLISKKKLIQLVAKVRRENSLKHLQHKSFGCS</sequence>
<dbReference type="EMBL" id="CP003539">
    <property type="protein sequence ID" value="AFX98664.1"/>
    <property type="molecule type" value="Genomic_DNA"/>
</dbReference>
<name>K7YQ07_9PROT</name>
<dbReference type="Gene3D" id="3.40.30.10">
    <property type="entry name" value="Glutaredoxin"/>
    <property type="match status" value="1"/>
</dbReference>
<proteinExistence type="predicted"/>
<reference evidence="2 3" key="1">
    <citation type="journal article" date="2012" name="Proc. Natl. Acad. Sci. U.S.A.">
        <title>Genome streamlining and chemical defense in a coral reef symbiosis.</title>
        <authorList>
            <person name="Kwan J.C."/>
            <person name="Donia M.S."/>
            <person name="Han A.W."/>
            <person name="Hirose E."/>
            <person name="Haygood M.G."/>
            <person name="Schmidt E.W."/>
        </authorList>
    </citation>
    <scope>NUCLEOTIDE SEQUENCE [LARGE SCALE GENOMIC DNA]</scope>
    <source>
        <strain evidence="2 3">L2</strain>
    </source>
</reference>
<evidence type="ECO:0000313" key="3">
    <source>
        <dbReference type="Proteomes" id="UP000010077"/>
    </source>
</evidence>
<dbReference type="AlphaFoldDB" id="K7YQ07"/>
<dbReference type="RefSeq" id="WP_015088162.1">
    <property type="nucleotide sequence ID" value="NC_019566.1"/>
</dbReference>
<dbReference type="STRING" id="1193729.A1OE_471"/>
<dbReference type="Pfam" id="PF01323">
    <property type="entry name" value="DSBA"/>
    <property type="match status" value="1"/>
</dbReference>
<protein>
    <submittedName>
        <fullName evidence="2">DSBA-like thioredoxin domain protein</fullName>
    </submittedName>
</protein>
<dbReference type="KEGG" id="thal:A1OE_471"/>
<feature type="domain" description="Thioredoxin" evidence="1">
    <location>
        <begin position="56"/>
        <end position="249"/>
    </location>
</feature>
<dbReference type="PROSITE" id="PS51352">
    <property type="entry name" value="THIOREDOXIN_2"/>
    <property type="match status" value="1"/>
</dbReference>
<dbReference type="OrthoDB" id="9780147at2"/>
<dbReference type="Proteomes" id="UP000010077">
    <property type="component" value="Chromosome"/>
</dbReference>
<dbReference type="HOGENOM" id="CLU_000288_47_4_5"/>
<dbReference type="InterPro" id="IPR036249">
    <property type="entry name" value="Thioredoxin-like_sf"/>
</dbReference>
<dbReference type="SUPFAM" id="SSF52833">
    <property type="entry name" value="Thioredoxin-like"/>
    <property type="match status" value="1"/>
</dbReference>
<evidence type="ECO:0000313" key="2">
    <source>
        <dbReference type="EMBL" id="AFX98664.1"/>
    </source>
</evidence>
<gene>
    <name evidence="2" type="ORF">A1OE_471</name>
</gene>
<accession>K7YQ07</accession>
<dbReference type="CDD" id="cd03023">
    <property type="entry name" value="DsbA_Com1_like"/>
    <property type="match status" value="1"/>
</dbReference>